<evidence type="ECO:0000313" key="3">
    <source>
        <dbReference type="Proteomes" id="UP001500221"/>
    </source>
</evidence>
<gene>
    <name evidence="2" type="ORF">GCM10023340_30230</name>
</gene>
<dbReference type="Pfam" id="PF04964">
    <property type="entry name" value="Flp_Fap"/>
    <property type="match status" value="1"/>
</dbReference>
<sequence>MTVVRRLLDAVRTTRHRLDRGATSLEYGLLVAGIVIVVVAGVLLLGGHLDAAFSQTAD</sequence>
<keyword evidence="1" id="KW-1133">Transmembrane helix</keyword>
<evidence type="ECO:0008006" key="4">
    <source>
        <dbReference type="Google" id="ProtNLM"/>
    </source>
</evidence>
<dbReference type="Proteomes" id="UP001500221">
    <property type="component" value="Unassembled WGS sequence"/>
</dbReference>
<protein>
    <recommendedName>
        <fullName evidence="4">Flp family type IVb pilin</fullName>
    </recommendedName>
</protein>
<accession>A0ABP9PSC7</accession>
<dbReference type="EMBL" id="BAABKG010000003">
    <property type="protein sequence ID" value="GAA5151421.1"/>
    <property type="molecule type" value="Genomic_DNA"/>
</dbReference>
<keyword evidence="1" id="KW-0812">Transmembrane</keyword>
<dbReference type="RefSeq" id="WP_345460118.1">
    <property type="nucleotide sequence ID" value="NZ_BAABKG010000003.1"/>
</dbReference>
<organism evidence="2 3">
    <name type="scientific">Nocardioides marinquilinus</name>
    <dbReference type="NCBI Taxonomy" id="1210400"/>
    <lineage>
        <taxon>Bacteria</taxon>
        <taxon>Bacillati</taxon>
        <taxon>Actinomycetota</taxon>
        <taxon>Actinomycetes</taxon>
        <taxon>Propionibacteriales</taxon>
        <taxon>Nocardioidaceae</taxon>
        <taxon>Nocardioides</taxon>
    </lineage>
</organism>
<keyword evidence="1" id="KW-0472">Membrane</keyword>
<reference evidence="3" key="1">
    <citation type="journal article" date="2019" name="Int. J. Syst. Evol. Microbiol.">
        <title>The Global Catalogue of Microorganisms (GCM) 10K type strain sequencing project: providing services to taxonomists for standard genome sequencing and annotation.</title>
        <authorList>
            <consortium name="The Broad Institute Genomics Platform"/>
            <consortium name="The Broad Institute Genome Sequencing Center for Infectious Disease"/>
            <person name="Wu L."/>
            <person name="Ma J."/>
        </authorList>
    </citation>
    <scope>NUCLEOTIDE SEQUENCE [LARGE SCALE GENOMIC DNA]</scope>
    <source>
        <strain evidence="3">JCM 18459</strain>
    </source>
</reference>
<name>A0ABP9PSC7_9ACTN</name>
<evidence type="ECO:0000256" key="1">
    <source>
        <dbReference type="SAM" id="Phobius"/>
    </source>
</evidence>
<feature type="transmembrane region" description="Helical" evidence="1">
    <location>
        <begin position="27"/>
        <end position="46"/>
    </location>
</feature>
<proteinExistence type="predicted"/>
<dbReference type="InterPro" id="IPR007047">
    <property type="entry name" value="Flp_Fap"/>
</dbReference>
<comment type="caution">
    <text evidence="2">The sequence shown here is derived from an EMBL/GenBank/DDBJ whole genome shotgun (WGS) entry which is preliminary data.</text>
</comment>
<keyword evidence="3" id="KW-1185">Reference proteome</keyword>
<evidence type="ECO:0000313" key="2">
    <source>
        <dbReference type="EMBL" id="GAA5151421.1"/>
    </source>
</evidence>